<sequence length="343" mass="37100">MRRRPRLSTSRRACSGGWASPLPRAWTAGTWSFARRLPGASMVREKLSLYWELARPFTLIAPALGMFTGSVIALGAHPPVPLMPWVAAKIALGTLMAAVLNAASNVLNQVTDFEADAINKPTRPLPSGRVSAPKALRLSGWLYVVAFLLAAAVGPQCSLLAGTAAILTVAYSAPPLRWKSIPYLANLVIAIPRGLLLKVAGWSCARDFGRLEPWYIGAIFGLFLLGATTTKDFADQKGDAAAGFRTLPVVHGPRRAAWMIAPFLVVPFLLIPYGVARGYLSGNPVVLHALTALLCIWGAYVVYLMVRRPDDLAHTENHPSWTHMYVMMFAAQIGFALAYVVPS</sequence>
<dbReference type="InterPro" id="IPR044878">
    <property type="entry name" value="UbiA_sf"/>
</dbReference>
<evidence type="ECO:0000256" key="4">
    <source>
        <dbReference type="ARBA" id="ARBA00023136"/>
    </source>
</evidence>
<name>A0A538SW98_UNCEI</name>
<feature type="transmembrane region" description="Helical" evidence="5">
    <location>
        <begin position="323"/>
        <end position="341"/>
    </location>
</feature>
<feature type="transmembrane region" description="Helical" evidence="5">
    <location>
        <begin position="53"/>
        <end position="76"/>
    </location>
</feature>
<comment type="caution">
    <text evidence="6">The sequence shown here is derived from an EMBL/GenBank/DDBJ whole genome shotgun (WGS) entry which is preliminary data.</text>
</comment>
<feature type="transmembrane region" description="Helical" evidence="5">
    <location>
        <begin position="82"/>
        <end position="103"/>
    </location>
</feature>
<gene>
    <name evidence="6" type="ORF">E6K74_03050</name>
</gene>
<evidence type="ECO:0000256" key="5">
    <source>
        <dbReference type="SAM" id="Phobius"/>
    </source>
</evidence>
<organism evidence="6 7">
    <name type="scientific">Eiseniibacteriota bacterium</name>
    <dbReference type="NCBI Taxonomy" id="2212470"/>
    <lineage>
        <taxon>Bacteria</taxon>
        <taxon>Candidatus Eiseniibacteriota</taxon>
    </lineage>
</organism>
<dbReference type="Pfam" id="PF01040">
    <property type="entry name" value="UbiA"/>
    <property type="match status" value="1"/>
</dbReference>
<evidence type="ECO:0000256" key="3">
    <source>
        <dbReference type="ARBA" id="ARBA00022989"/>
    </source>
</evidence>
<dbReference type="InterPro" id="IPR000537">
    <property type="entry name" value="UbiA_prenyltransferase"/>
</dbReference>
<evidence type="ECO:0000313" key="7">
    <source>
        <dbReference type="Proteomes" id="UP000319829"/>
    </source>
</evidence>
<dbReference type="Proteomes" id="UP000319829">
    <property type="component" value="Unassembled WGS sequence"/>
</dbReference>
<dbReference type="GO" id="GO:0016765">
    <property type="term" value="F:transferase activity, transferring alkyl or aryl (other than methyl) groups"/>
    <property type="evidence" value="ECO:0007669"/>
    <property type="project" value="InterPro"/>
</dbReference>
<dbReference type="Gene3D" id="1.10.357.140">
    <property type="entry name" value="UbiA prenyltransferase"/>
    <property type="match status" value="1"/>
</dbReference>
<evidence type="ECO:0000256" key="2">
    <source>
        <dbReference type="ARBA" id="ARBA00022692"/>
    </source>
</evidence>
<dbReference type="GO" id="GO:0016020">
    <property type="term" value="C:membrane"/>
    <property type="evidence" value="ECO:0007669"/>
    <property type="project" value="UniProtKB-SubCell"/>
</dbReference>
<keyword evidence="4 5" id="KW-0472">Membrane</keyword>
<reference evidence="6 7" key="1">
    <citation type="journal article" date="2019" name="Nat. Microbiol.">
        <title>Mediterranean grassland soil C-N compound turnover is dependent on rainfall and depth, and is mediated by genomically divergent microorganisms.</title>
        <authorList>
            <person name="Diamond S."/>
            <person name="Andeer P.F."/>
            <person name="Li Z."/>
            <person name="Crits-Christoph A."/>
            <person name="Burstein D."/>
            <person name="Anantharaman K."/>
            <person name="Lane K.R."/>
            <person name="Thomas B.C."/>
            <person name="Pan C."/>
            <person name="Northen T.R."/>
            <person name="Banfield J.F."/>
        </authorList>
    </citation>
    <scope>NUCLEOTIDE SEQUENCE [LARGE SCALE GENOMIC DNA]</scope>
    <source>
        <strain evidence="6">WS_4</strain>
    </source>
</reference>
<feature type="transmembrane region" description="Helical" evidence="5">
    <location>
        <begin position="141"/>
        <end position="171"/>
    </location>
</feature>
<proteinExistence type="predicted"/>
<dbReference type="EMBL" id="VBOU01000021">
    <property type="protein sequence ID" value="TMQ55544.1"/>
    <property type="molecule type" value="Genomic_DNA"/>
</dbReference>
<evidence type="ECO:0000256" key="1">
    <source>
        <dbReference type="ARBA" id="ARBA00004141"/>
    </source>
</evidence>
<dbReference type="AlphaFoldDB" id="A0A538SW98"/>
<evidence type="ECO:0000313" key="6">
    <source>
        <dbReference type="EMBL" id="TMQ55544.1"/>
    </source>
</evidence>
<keyword evidence="3 5" id="KW-1133">Transmembrane helix</keyword>
<feature type="transmembrane region" description="Helical" evidence="5">
    <location>
        <begin position="183"/>
        <end position="201"/>
    </location>
</feature>
<evidence type="ECO:0008006" key="8">
    <source>
        <dbReference type="Google" id="ProtNLM"/>
    </source>
</evidence>
<feature type="transmembrane region" description="Helical" evidence="5">
    <location>
        <begin position="213"/>
        <end position="230"/>
    </location>
</feature>
<accession>A0A538SW98</accession>
<dbReference type="PANTHER" id="PTHR42723">
    <property type="entry name" value="CHLOROPHYLL SYNTHASE"/>
    <property type="match status" value="1"/>
</dbReference>
<comment type="subcellular location">
    <subcellularLocation>
        <location evidence="1">Membrane</location>
        <topology evidence="1">Multi-pass membrane protein</topology>
    </subcellularLocation>
</comment>
<protein>
    <recommendedName>
        <fullName evidence="8">Heme o synthase</fullName>
    </recommendedName>
</protein>
<keyword evidence="2 5" id="KW-0812">Transmembrane</keyword>
<feature type="transmembrane region" description="Helical" evidence="5">
    <location>
        <begin position="256"/>
        <end position="273"/>
    </location>
</feature>
<dbReference type="InterPro" id="IPR050475">
    <property type="entry name" value="Prenyltransferase_related"/>
</dbReference>
<dbReference type="PANTHER" id="PTHR42723:SF1">
    <property type="entry name" value="CHLOROPHYLL SYNTHASE, CHLOROPLASTIC"/>
    <property type="match status" value="1"/>
</dbReference>
<feature type="transmembrane region" description="Helical" evidence="5">
    <location>
        <begin position="285"/>
        <end position="303"/>
    </location>
</feature>